<dbReference type="HOGENOM" id="CLU_083260_0_0_9"/>
<dbReference type="RefSeq" id="WP_013486165.1">
    <property type="nucleotide sequence ID" value="NC_014828.1"/>
</dbReference>
<accession>E6U4T2</accession>
<sequence length="288" mass="32799">MDGCRIFKFNTVMYQGRPSYEMFGQLHQCIMAGGCSRIEIDMSEYRYMHPAFAVLVASSIYLGDKYGKEVVIRYDIANQKLAQFLKQAGICGCYYSPKHRTQLDSKNSSIPFNRFRRIEDTYSTVEKILNCAPVYLSSALKNQFISKITEIFSNAFEHGKSEIGVFCCGFINSSNHFSFSVYDAGVGVCTNVNRYLHTRLSNEKALEWAFDKTHSTLNGIVDYPRGAGLSLLESFSRANHGRIDFVTESAYCRIDSKSRKFYQLKNPIKGTIVSMNIHADDRHIYLVD</sequence>
<reference evidence="1 2" key="1">
    <citation type="submission" date="2010-12" db="EMBL/GenBank/DDBJ databases">
        <title>Complete sequence of Ethanoligenens harbinense YUAN-3.</title>
        <authorList>
            <person name="Lucas S."/>
            <person name="Copeland A."/>
            <person name="Lapidus A."/>
            <person name="Cheng J.-F."/>
            <person name="Bruce D."/>
            <person name="Goodwin L."/>
            <person name="Pitluck S."/>
            <person name="Chertkov O."/>
            <person name="Misra M."/>
            <person name="Detter J.C."/>
            <person name="Han C."/>
            <person name="Tapia R."/>
            <person name="Land M."/>
            <person name="Hauser L."/>
            <person name="Jeffries C."/>
            <person name="Kyrpides N."/>
            <person name="Ivanova N."/>
            <person name="Mikhailova N."/>
            <person name="Wang A."/>
            <person name="Mouttaki H."/>
            <person name="He Z."/>
            <person name="Zhou J."/>
            <person name="Hemme C.L."/>
            <person name="Woyke T."/>
        </authorList>
    </citation>
    <scope>NUCLEOTIDE SEQUENCE [LARGE SCALE GENOMIC DNA]</scope>
    <source>
        <strain evidence="2">DSM 18485 / JCM 12961 / CGMCC 1.5033 / YUAN-3</strain>
    </source>
</reference>
<proteinExistence type="predicted"/>
<dbReference type="STRING" id="663278.Ethha_2305"/>
<dbReference type="SUPFAM" id="SSF55874">
    <property type="entry name" value="ATPase domain of HSP90 chaperone/DNA topoisomerase II/histidine kinase"/>
    <property type="match status" value="1"/>
</dbReference>
<dbReference type="KEGG" id="eha:Ethha_2305"/>
<keyword evidence="2" id="KW-1185">Reference proteome</keyword>
<dbReference type="InterPro" id="IPR036890">
    <property type="entry name" value="HATPase_C_sf"/>
</dbReference>
<evidence type="ECO:0000313" key="2">
    <source>
        <dbReference type="Proteomes" id="UP000001551"/>
    </source>
</evidence>
<dbReference type="EMBL" id="CP002400">
    <property type="protein sequence ID" value="ADU27817.1"/>
    <property type="molecule type" value="Genomic_DNA"/>
</dbReference>
<dbReference type="eggNOG" id="COG0642">
    <property type="taxonomic scope" value="Bacteria"/>
</dbReference>
<name>E6U4T2_ETHHY</name>
<dbReference type="AlphaFoldDB" id="E6U4T2"/>
<organism evidence="1 2">
    <name type="scientific">Ethanoligenens harbinense (strain DSM 18485 / JCM 12961 / CGMCC 1.5033 / YUAN-3)</name>
    <dbReference type="NCBI Taxonomy" id="663278"/>
    <lineage>
        <taxon>Bacteria</taxon>
        <taxon>Bacillati</taxon>
        <taxon>Bacillota</taxon>
        <taxon>Clostridia</taxon>
        <taxon>Eubacteriales</taxon>
        <taxon>Oscillospiraceae</taxon>
        <taxon>Ethanoligenens</taxon>
    </lineage>
</organism>
<protein>
    <submittedName>
        <fullName evidence="1">Uncharacterized protein</fullName>
    </submittedName>
</protein>
<dbReference type="Proteomes" id="UP000001551">
    <property type="component" value="Chromosome"/>
</dbReference>
<gene>
    <name evidence="1" type="ordered locus">Ethha_2305</name>
</gene>
<dbReference type="PROSITE" id="PS51257">
    <property type="entry name" value="PROKAR_LIPOPROTEIN"/>
    <property type="match status" value="1"/>
</dbReference>
<evidence type="ECO:0000313" key="1">
    <source>
        <dbReference type="EMBL" id="ADU27817.1"/>
    </source>
</evidence>